<dbReference type="InterPro" id="IPR004035">
    <property type="entry name" value="Endouclease-III_FeS-bd_BS"/>
</dbReference>
<dbReference type="SMART" id="SM00478">
    <property type="entry name" value="ENDO3c"/>
    <property type="match status" value="1"/>
</dbReference>
<dbReference type="CDD" id="cd00056">
    <property type="entry name" value="ENDO3c"/>
    <property type="match status" value="1"/>
</dbReference>
<keyword evidence="5" id="KW-0227">DNA damage</keyword>
<protein>
    <submittedName>
        <fullName evidence="12">Fe-S cluster assembly protein HesB</fullName>
    </submittedName>
</protein>
<keyword evidence="6" id="KW-0378">Hydrolase</keyword>
<keyword evidence="10" id="KW-0326">Glycosidase</keyword>
<dbReference type="InterPro" id="IPR011257">
    <property type="entry name" value="DNA_glycosylase"/>
</dbReference>
<dbReference type="InterPro" id="IPR023170">
    <property type="entry name" value="HhH_base_excis_C"/>
</dbReference>
<organism evidence="12 13">
    <name type="scientific">Microvirga terrae</name>
    <dbReference type="NCBI Taxonomy" id="2740529"/>
    <lineage>
        <taxon>Bacteria</taxon>
        <taxon>Pseudomonadati</taxon>
        <taxon>Pseudomonadota</taxon>
        <taxon>Alphaproteobacteria</taxon>
        <taxon>Hyphomicrobiales</taxon>
        <taxon>Methylobacteriaceae</taxon>
        <taxon>Microvirga</taxon>
    </lineage>
</organism>
<evidence type="ECO:0000256" key="2">
    <source>
        <dbReference type="ARBA" id="ARBA00008343"/>
    </source>
</evidence>
<reference evidence="12" key="1">
    <citation type="submission" date="2022-08" db="EMBL/GenBank/DDBJ databases">
        <title>Microvirga terrae sp. nov., isolated from soil.</title>
        <authorList>
            <person name="Kim K.H."/>
            <person name="Seo Y.L."/>
            <person name="Kim J.M."/>
            <person name="Lee J.K."/>
            <person name="Han D.M."/>
            <person name="Jeon C.O."/>
        </authorList>
    </citation>
    <scope>NUCLEOTIDE SEQUENCE</scope>
    <source>
        <strain evidence="12">R24</strain>
    </source>
</reference>
<evidence type="ECO:0000256" key="10">
    <source>
        <dbReference type="ARBA" id="ARBA00023295"/>
    </source>
</evidence>
<keyword evidence="9" id="KW-0234">DNA repair</keyword>
<keyword evidence="4" id="KW-0479">Metal-binding</keyword>
<evidence type="ECO:0000256" key="3">
    <source>
        <dbReference type="ARBA" id="ARBA00022485"/>
    </source>
</evidence>
<evidence type="ECO:0000259" key="11">
    <source>
        <dbReference type="SMART" id="SM00478"/>
    </source>
</evidence>
<dbReference type="Gene3D" id="1.10.340.30">
    <property type="entry name" value="Hypothetical protein, domain 2"/>
    <property type="match status" value="1"/>
</dbReference>
<dbReference type="Pfam" id="PF00730">
    <property type="entry name" value="HhH-GPD"/>
    <property type="match status" value="1"/>
</dbReference>
<keyword evidence="7" id="KW-0408">Iron</keyword>
<evidence type="ECO:0000256" key="9">
    <source>
        <dbReference type="ARBA" id="ARBA00023204"/>
    </source>
</evidence>
<comment type="similarity">
    <text evidence="2">Belongs to the Nth/MutY family.</text>
</comment>
<proteinExistence type="inferred from homology"/>
<evidence type="ECO:0000256" key="6">
    <source>
        <dbReference type="ARBA" id="ARBA00022801"/>
    </source>
</evidence>
<evidence type="ECO:0000256" key="5">
    <source>
        <dbReference type="ARBA" id="ARBA00022763"/>
    </source>
</evidence>
<gene>
    <name evidence="12" type="ORF">HPT29_001005</name>
</gene>
<dbReference type="EMBL" id="CP102845">
    <property type="protein sequence ID" value="UVF22134.1"/>
    <property type="molecule type" value="Genomic_DNA"/>
</dbReference>
<dbReference type="PROSITE" id="PS00764">
    <property type="entry name" value="ENDONUCLEASE_III_1"/>
    <property type="match status" value="1"/>
</dbReference>
<feature type="domain" description="HhH-GPD" evidence="11">
    <location>
        <begin position="44"/>
        <end position="206"/>
    </location>
</feature>
<name>A0ABY5S1H9_9HYPH</name>
<comment type="cofactor">
    <cofactor evidence="1">
        <name>[4Fe-4S] cluster</name>
        <dbReference type="ChEBI" id="CHEBI:49883"/>
    </cofactor>
</comment>
<accession>A0ABY5S1H9</accession>
<evidence type="ECO:0000256" key="4">
    <source>
        <dbReference type="ARBA" id="ARBA00022723"/>
    </source>
</evidence>
<dbReference type="Proteomes" id="UP001017257">
    <property type="component" value="Chromosome"/>
</dbReference>
<evidence type="ECO:0000313" key="12">
    <source>
        <dbReference type="EMBL" id="UVF22134.1"/>
    </source>
</evidence>
<evidence type="ECO:0000256" key="8">
    <source>
        <dbReference type="ARBA" id="ARBA00023014"/>
    </source>
</evidence>
<evidence type="ECO:0000256" key="7">
    <source>
        <dbReference type="ARBA" id="ARBA00023004"/>
    </source>
</evidence>
<dbReference type="SUPFAM" id="SSF48150">
    <property type="entry name" value="DNA-glycosylase"/>
    <property type="match status" value="1"/>
</dbReference>
<evidence type="ECO:0000256" key="1">
    <source>
        <dbReference type="ARBA" id="ARBA00001966"/>
    </source>
</evidence>
<dbReference type="InterPro" id="IPR003265">
    <property type="entry name" value="HhH-GPD_domain"/>
</dbReference>
<dbReference type="PIRSF" id="PIRSF001435">
    <property type="entry name" value="Nth"/>
    <property type="match status" value="1"/>
</dbReference>
<sequence>MNPDLQDLKAKALAIHERLCQIYGCPIAYFHSLDPLSELISSLLSHRTRNADSGRAFKALKARYADWRAMMSAPTEEVEATIQGVTWPEQKAPRLQAVLRAVEDRHGSLSLDLLGAMPVREARAWLESIPGIGPKTSAAVLSFSVLRKAALPVDSHHHRVAQRTGLIPQSVAVGPSHAALASLLPEDWDAQQVYDHHEVMMLHGQRCCFFKSPACGRCAILDLCPTGQGRVEGRRVVAAKPDGIVQDHSSSRSRER</sequence>
<keyword evidence="3" id="KW-0004">4Fe-4S</keyword>
<evidence type="ECO:0000313" key="13">
    <source>
        <dbReference type="Proteomes" id="UP001017257"/>
    </source>
</evidence>
<keyword evidence="8" id="KW-0411">Iron-sulfur</keyword>
<dbReference type="Gene3D" id="1.10.1670.10">
    <property type="entry name" value="Helix-hairpin-Helix base-excision DNA repair enzymes (C-terminal)"/>
    <property type="match status" value="1"/>
</dbReference>
<keyword evidence="13" id="KW-1185">Reference proteome</keyword>
<dbReference type="PANTHER" id="PTHR10359">
    <property type="entry name" value="A/G-SPECIFIC ADENINE GLYCOSYLASE/ENDONUCLEASE III"/>
    <property type="match status" value="1"/>
</dbReference>